<dbReference type="PANTHER" id="PTHR32089">
    <property type="entry name" value="METHYL-ACCEPTING CHEMOTAXIS PROTEIN MCPB"/>
    <property type="match status" value="1"/>
</dbReference>
<feature type="domain" description="Methyl-accepting transducer" evidence="6">
    <location>
        <begin position="214"/>
        <end position="464"/>
    </location>
</feature>
<evidence type="ECO:0000256" key="4">
    <source>
        <dbReference type="SAM" id="Coils"/>
    </source>
</evidence>
<feature type="transmembrane region" description="Helical" evidence="5">
    <location>
        <begin position="125"/>
        <end position="145"/>
    </location>
</feature>
<feature type="coiled-coil region" evidence="4">
    <location>
        <begin position="285"/>
        <end position="319"/>
    </location>
</feature>
<evidence type="ECO:0000256" key="3">
    <source>
        <dbReference type="PROSITE-ProRule" id="PRU00284"/>
    </source>
</evidence>
<dbReference type="SUPFAM" id="SSF58104">
    <property type="entry name" value="Methyl-accepting chemotaxis protein (MCP) signaling domain"/>
    <property type="match status" value="1"/>
</dbReference>
<comment type="similarity">
    <text evidence="2">Belongs to the methyl-accepting chemotaxis (MCP) protein family.</text>
</comment>
<dbReference type="RefSeq" id="WP_090139945.1">
    <property type="nucleotide sequence ID" value="NZ_DAWDOP010000002.1"/>
</dbReference>
<dbReference type="PROSITE" id="PS50111">
    <property type="entry name" value="CHEMOTAXIS_TRANSDUC_2"/>
    <property type="match status" value="1"/>
</dbReference>
<sequence>MQDKYKYTDVSERNRRMNRFYIVATSLLGLMFLFYLWMKQFNHNIPSVVVYCNTALIAVFVAVNVIVYRKNTATRYLKVMSTIEIGIEYLLIGVQTDASFISYAILGIFILQIPYYEKKSLKRTAAGMLILYIIVTAVQASKGIYGQDVNAVCSIFMIVLIGVVILEVGKLTILFNDDAVNSAKDEHSRIKEILDNIIMVSGVVSNETKKSDKLINELVDTTNTVTNSMKEISAATNMTATSIEEQSSMTTTIQEAIEHTGKASDQMVELAVNSNDSIQKNIVVMDELRKQSEQITDTNKSVTESMQRLQEKTKNVENIAGMILNISSQTNLLALNASIESARAGEAGRGFAVVAEQIRQLAEQTKNFTEDITKITNELNDNADEVVVSVNSSVEATKEQGERIIEAAHTFEQLNKNIETLIEHIDVVNKEIAGLSDSNNKIVENISQLSAVTQEVTVNAEQVHNMSEQNLEYAKQVKEAVGNIRITSEKMEIEE</sequence>
<dbReference type="Gene3D" id="1.10.287.950">
    <property type="entry name" value="Methyl-accepting chemotaxis protein"/>
    <property type="match status" value="1"/>
</dbReference>
<keyword evidence="4" id="KW-0175">Coiled coil</keyword>
<dbReference type="SMART" id="SM00283">
    <property type="entry name" value="MA"/>
    <property type="match status" value="1"/>
</dbReference>
<reference evidence="7 8" key="1">
    <citation type="submission" date="2024-03" db="EMBL/GenBank/DDBJ databases">
        <title>Human intestinal bacterial collection.</title>
        <authorList>
            <person name="Pauvert C."/>
            <person name="Hitch T.C.A."/>
            <person name="Clavel T."/>
        </authorList>
    </citation>
    <scope>NUCLEOTIDE SEQUENCE [LARGE SCALE GENOMIC DNA]</scope>
    <source>
        <strain evidence="7 8">CLA-AA-H255</strain>
    </source>
</reference>
<evidence type="ECO:0000256" key="2">
    <source>
        <dbReference type="ARBA" id="ARBA00029447"/>
    </source>
</evidence>
<evidence type="ECO:0000256" key="5">
    <source>
        <dbReference type="SAM" id="Phobius"/>
    </source>
</evidence>
<dbReference type="PRINTS" id="PR00260">
    <property type="entry name" value="CHEMTRNSDUCR"/>
</dbReference>
<feature type="transmembrane region" description="Helical" evidence="5">
    <location>
        <begin position="89"/>
        <end position="113"/>
    </location>
</feature>
<dbReference type="Pfam" id="PF00015">
    <property type="entry name" value="MCPsignal"/>
    <property type="match status" value="1"/>
</dbReference>
<keyword evidence="1 3" id="KW-0807">Transducer</keyword>
<evidence type="ECO:0000259" key="6">
    <source>
        <dbReference type="PROSITE" id="PS50111"/>
    </source>
</evidence>
<feature type="transmembrane region" description="Helical" evidence="5">
    <location>
        <begin position="152"/>
        <end position="175"/>
    </location>
</feature>
<dbReference type="InterPro" id="IPR004090">
    <property type="entry name" value="Chemotax_Me-accpt_rcpt"/>
</dbReference>
<feature type="transmembrane region" description="Helical" evidence="5">
    <location>
        <begin position="44"/>
        <end position="68"/>
    </location>
</feature>
<keyword evidence="5" id="KW-0812">Transmembrane</keyword>
<gene>
    <name evidence="7" type="ORF">WMO14_03860</name>
</gene>
<comment type="caution">
    <text evidence="7">The sequence shown here is derived from an EMBL/GenBank/DDBJ whole genome shotgun (WGS) entry which is preliminary data.</text>
</comment>
<evidence type="ECO:0000313" key="8">
    <source>
        <dbReference type="Proteomes" id="UP001442364"/>
    </source>
</evidence>
<dbReference type="PANTHER" id="PTHR32089:SF112">
    <property type="entry name" value="LYSOZYME-LIKE PROTEIN-RELATED"/>
    <property type="match status" value="1"/>
</dbReference>
<accession>A0ABV1BTE4</accession>
<name>A0ABV1BTE4_9FIRM</name>
<protein>
    <submittedName>
        <fullName evidence="7">Methyl-accepting chemotaxis protein</fullName>
    </submittedName>
</protein>
<keyword evidence="8" id="KW-1185">Reference proteome</keyword>
<proteinExistence type="inferred from homology"/>
<feature type="transmembrane region" description="Helical" evidence="5">
    <location>
        <begin position="20"/>
        <end position="38"/>
    </location>
</feature>
<keyword evidence="5" id="KW-1133">Transmembrane helix</keyword>
<evidence type="ECO:0000313" key="7">
    <source>
        <dbReference type="EMBL" id="MEQ2379021.1"/>
    </source>
</evidence>
<keyword evidence="5" id="KW-0472">Membrane</keyword>
<organism evidence="7 8">
    <name type="scientific">[Lactobacillus] rogosae</name>
    <dbReference type="NCBI Taxonomy" id="706562"/>
    <lineage>
        <taxon>Bacteria</taxon>
        <taxon>Bacillati</taxon>
        <taxon>Bacillota</taxon>
        <taxon>Clostridia</taxon>
        <taxon>Lachnospirales</taxon>
        <taxon>Lachnospiraceae</taxon>
        <taxon>Lachnospira</taxon>
    </lineage>
</organism>
<evidence type="ECO:0000256" key="1">
    <source>
        <dbReference type="ARBA" id="ARBA00023224"/>
    </source>
</evidence>
<dbReference type="Proteomes" id="UP001442364">
    <property type="component" value="Unassembled WGS sequence"/>
</dbReference>
<dbReference type="EMBL" id="JBBMER010000002">
    <property type="protein sequence ID" value="MEQ2379021.1"/>
    <property type="molecule type" value="Genomic_DNA"/>
</dbReference>
<dbReference type="InterPro" id="IPR004089">
    <property type="entry name" value="MCPsignal_dom"/>
</dbReference>